<dbReference type="GO" id="GO:0050355">
    <property type="term" value="F:inorganic triphosphate phosphatase activity"/>
    <property type="evidence" value="ECO:0007669"/>
    <property type="project" value="InterPro"/>
</dbReference>
<sequence>MAREIELKLSLDEDDVAKLRALPLLAAGAEYRGSVPLHNRYFDTPGQALASHRVALRIREDGGRYIQTLKTRGASQGGLHQRNEWEWELPAPELDYRLLAEASWPQALSDASVQREIVPAFRTDFERSTWWLRRPGCAGDEALIELVLDLGEVTAGAAGRDALCEIELELKAGQAEDLYAVAQELAAEVPLLVSDISKAERGYRLLRDGRCDAAPRPLRLGISARDAFIGSAEQALNRVSRGFEQWQHGRNWQDALAASQGLTQLRATLDCFSSLLPETVPASLLPGLAQLSWELDGALAWQRLLPLMDVDLAARWQASQSPDGAARLQRLLRTTLVGRLLLDCSRLLIIEDWPPEASQSVAAFRIMEQS</sequence>
<proteinExistence type="predicted"/>
<dbReference type="PANTHER" id="PTHR39569">
    <property type="entry name" value="INORGANIC TRIPHOSPHATASE"/>
    <property type="match status" value="1"/>
</dbReference>
<keyword evidence="3" id="KW-1185">Reference proteome</keyword>
<dbReference type="PROSITE" id="PS51707">
    <property type="entry name" value="CYTH"/>
    <property type="match status" value="1"/>
</dbReference>
<name>A0A917ZB34_9GAMM</name>
<dbReference type="PANTHER" id="PTHR39569:SF1">
    <property type="entry name" value="INORGANIC TRIPHOSPHATASE"/>
    <property type="match status" value="1"/>
</dbReference>
<dbReference type="CDD" id="cd07756">
    <property type="entry name" value="CYTH-like_Pase_CHAD"/>
    <property type="match status" value="1"/>
</dbReference>
<comment type="caution">
    <text evidence="2">The sequence shown here is derived from an EMBL/GenBank/DDBJ whole genome shotgun (WGS) entry which is preliminary data.</text>
</comment>
<protein>
    <recommendedName>
        <fullName evidence="1">CYTH domain-containing protein</fullName>
    </recommendedName>
</protein>
<dbReference type="EMBL" id="BMLT01000002">
    <property type="protein sequence ID" value="GGO77986.1"/>
    <property type="molecule type" value="Genomic_DNA"/>
</dbReference>
<evidence type="ECO:0000313" key="3">
    <source>
        <dbReference type="Proteomes" id="UP000599578"/>
    </source>
</evidence>
<feature type="domain" description="CYTH" evidence="1">
    <location>
        <begin position="2"/>
        <end position="209"/>
    </location>
</feature>
<dbReference type="Gene3D" id="2.40.320.10">
    <property type="entry name" value="Hypothetical Protein Pfu-838710-001"/>
    <property type="match status" value="1"/>
</dbReference>
<dbReference type="InterPro" id="IPR033469">
    <property type="entry name" value="CYTH-like_dom_sf"/>
</dbReference>
<dbReference type="AlphaFoldDB" id="A0A917ZB34"/>
<dbReference type="SMART" id="SM01118">
    <property type="entry name" value="CYTH"/>
    <property type="match status" value="1"/>
</dbReference>
<dbReference type="Pfam" id="PF01928">
    <property type="entry name" value="CYTH"/>
    <property type="match status" value="1"/>
</dbReference>
<dbReference type="RefSeq" id="WP_188858728.1">
    <property type="nucleotide sequence ID" value="NZ_BMLT01000002.1"/>
</dbReference>
<dbReference type="InterPro" id="IPR023577">
    <property type="entry name" value="CYTH_domain"/>
</dbReference>
<dbReference type="SUPFAM" id="SSF55154">
    <property type="entry name" value="CYTH-like phosphatases"/>
    <property type="match status" value="1"/>
</dbReference>
<dbReference type="Proteomes" id="UP000599578">
    <property type="component" value="Unassembled WGS sequence"/>
</dbReference>
<evidence type="ECO:0000259" key="1">
    <source>
        <dbReference type="PROSITE" id="PS51707"/>
    </source>
</evidence>
<organism evidence="2 3">
    <name type="scientific">Marinobacterium nitratireducens</name>
    <dbReference type="NCBI Taxonomy" id="518897"/>
    <lineage>
        <taxon>Bacteria</taxon>
        <taxon>Pseudomonadati</taxon>
        <taxon>Pseudomonadota</taxon>
        <taxon>Gammaproteobacteria</taxon>
        <taxon>Oceanospirillales</taxon>
        <taxon>Oceanospirillaceae</taxon>
        <taxon>Marinobacterium</taxon>
    </lineage>
</organism>
<gene>
    <name evidence="2" type="ORF">GCM10011348_08790</name>
</gene>
<accession>A0A917ZB34</accession>
<evidence type="ECO:0000313" key="2">
    <source>
        <dbReference type="EMBL" id="GGO77986.1"/>
    </source>
</evidence>
<dbReference type="InterPro" id="IPR039013">
    <property type="entry name" value="YgiF"/>
</dbReference>
<reference evidence="2 3" key="1">
    <citation type="journal article" date="2014" name="Int. J. Syst. Evol. Microbiol.">
        <title>Complete genome sequence of Corynebacterium casei LMG S-19264T (=DSM 44701T), isolated from a smear-ripened cheese.</title>
        <authorList>
            <consortium name="US DOE Joint Genome Institute (JGI-PGF)"/>
            <person name="Walter F."/>
            <person name="Albersmeier A."/>
            <person name="Kalinowski J."/>
            <person name="Ruckert C."/>
        </authorList>
    </citation>
    <scope>NUCLEOTIDE SEQUENCE [LARGE SCALE GENOMIC DNA]</scope>
    <source>
        <strain evidence="2 3">CGMCC 1.7286</strain>
    </source>
</reference>
<dbReference type="GO" id="GO:0046872">
    <property type="term" value="F:metal ion binding"/>
    <property type="evidence" value="ECO:0007669"/>
    <property type="project" value="TreeGrafter"/>
</dbReference>